<dbReference type="Gene3D" id="3.30.870.10">
    <property type="entry name" value="Endonuclease Chain A"/>
    <property type="match status" value="2"/>
</dbReference>
<feature type="domain" description="PLD phosphodiesterase" evidence="7">
    <location>
        <begin position="417"/>
        <end position="444"/>
    </location>
</feature>
<dbReference type="GO" id="GO:0032049">
    <property type="term" value="P:cardiolipin biosynthetic process"/>
    <property type="evidence" value="ECO:0007669"/>
    <property type="project" value="UniProtKB-ARBA"/>
</dbReference>
<dbReference type="RefSeq" id="WP_087210113.1">
    <property type="nucleotide sequence ID" value="NZ_CP021431.1"/>
</dbReference>
<dbReference type="KEGG" id="lvs:LOKVESSMR4R_03037"/>
<feature type="domain" description="PLD phosphodiesterase" evidence="7">
    <location>
        <begin position="203"/>
        <end position="230"/>
    </location>
</feature>
<protein>
    <recommendedName>
        <fullName evidence="3">Phospholipase D</fullName>
    </recommendedName>
    <alternativeName>
        <fullName evidence="5">Choline phosphatase</fullName>
    </alternativeName>
</protein>
<dbReference type="Pfam" id="PF00614">
    <property type="entry name" value="PLDc"/>
    <property type="match status" value="1"/>
</dbReference>
<evidence type="ECO:0000256" key="5">
    <source>
        <dbReference type="ARBA" id="ARBA00029594"/>
    </source>
</evidence>
<dbReference type="EMBL" id="CP021431">
    <property type="protein sequence ID" value="ARU02324.1"/>
    <property type="molecule type" value="Genomic_DNA"/>
</dbReference>
<evidence type="ECO:0000256" key="4">
    <source>
        <dbReference type="ARBA" id="ARBA00022525"/>
    </source>
</evidence>
<evidence type="ECO:0000256" key="6">
    <source>
        <dbReference type="SAM" id="MobiDB-lite"/>
    </source>
</evidence>
<dbReference type="InterPro" id="IPR001736">
    <property type="entry name" value="PLipase_D/transphosphatidylase"/>
</dbReference>
<dbReference type="CDD" id="cd09105">
    <property type="entry name" value="PLDc_vPLD1_2_like_2"/>
    <property type="match status" value="1"/>
</dbReference>
<dbReference type="InterPro" id="IPR025202">
    <property type="entry name" value="PLD-like_dom"/>
</dbReference>
<organism evidence="8 9">
    <name type="scientific">Yoonia vestfoldensis</name>
    <dbReference type="NCBI Taxonomy" id="245188"/>
    <lineage>
        <taxon>Bacteria</taxon>
        <taxon>Pseudomonadati</taxon>
        <taxon>Pseudomonadota</taxon>
        <taxon>Alphaproteobacteria</taxon>
        <taxon>Rhodobacterales</taxon>
        <taxon>Paracoccaceae</taxon>
        <taxon>Yoonia</taxon>
    </lineage>
</organism>
<evidence type="ECO:0000313" key="8">
    <source>
        <dbReference type="EMBL" id="ARU02324.1"/>
    </source>
</evidence>
<dbReference type="SMART" id="SM00155">
    <property type="entry name" value="PLDc"/>
    <property type="match status" value="2"/>
</dbReference>
<dbReference type="PANTHER" id="PTHR21248">
    <property type="entry name" value="CARDIOLIPIN SYNTHASE"/>
    <property type="match status" value="1"/>
</dbReference>
<evidence type="ECO:0000256" key="1">
    <source>
        <dbReference type="ARBA" id="ARBA00003145"/>
    </source>
</evidence>
<feature type="region of interest" description="Disordered" evidence="6">
    <location>
        <begin position="1"/>
        <end position="21"/>
    </location>
</feature>
<gene>
    <name evidence="8" type="ORF">LOKVESSMR4R_03037</name>
</gene>
<dbReference type="GO" id="GO:0030572">
    <property type="term" value="F:phosphatidyltransferase activity"/>
    <property type="evidence" value="ECO:0007669"/>
    <property type="project" value="UniProtKB-ARBA"/>
</dbReference>
<dbReference type="STRING" id="1122181.GCA_000382265_00091"/>
<comment type="subcellular location">
    <subcellularLocation>
        <location evidence="2">Secreted</location>
    </subcellularLocation>
</comment>
<feature type="compositionally biased region" description="Basic and acidic residues" evidence="6">
    <location>
        <begin position="7"/>
        <end position="20"/>
    </location>
</feature>
<accession>A0A1Y0EFD4</accession>
<dbReference type="PROSITE" id="PS50035">
    <property type="entry name" value="PLD"/>
    <property type="match status" value="2"/>
</dbReference>
<keyword evidence="4" id="KW-0964">Secreted</keyword>
<dbReference type="Pfam" id="PF13091">
    <property type="entry name" value="PLDc_2"/>
    <property type="match status" value="1"/>
</dbReference>
<evidence type="ECO:0000313" key="9">
    <source>
        <dbReference type="Proteomes" id="UP000195273"/>
    </source>
</evidence>
<dbReference type="SUPFAM" id="SSF56024">
    <property type="entry name" value="Phospholipase D/nuclease"/>
    <property type="match status" value="2"/>
</dbReference>
<name>A0A1Y0EFD4_9RHOB</name>
<reference evidence="8 9" key="1">
    <citation type="submission" date="2017-05" db="EMBL/GenBank/DDBJ databases">
        <title>Genome Sequence of Loktanella vestfoldensis Strain SMR4r Isolated from a Culture of the Diatom Skeletonema marinoi.</title>
        <authorList>
            <person name="Topel M."/>
            <person name="Pinder M.I.M."/>
            <person name="Johansson O.N."/>
            <person name="Kourtchenko O."/>
            <person name="Godhe A."/>
            <person name="Clarke A.K."/>
        </authorList>
    </citation>
    <scope>NUCLEOTIDE SEQUENCE [LARGE SCALE GENOMIC DNA]</scope>
    <source>
        <strain evidence="8 9">SMR4r</strain>
    </source>
</reference>
<dbReference type="PANTHER" id="PTHR21248:SF12">
    <property type="entry name" value="CARDIOLIPIN SYNTHASE C"/>
    <property type="match status" value="1"/>
</dbReference>
<evidence type="ECO:0000256" key="2">
    <source>
        <dbReference type="ARBA" id="ARBA00004613"/>
    </source>
</evidence>
<dbReference type="GO" id="GO:0005576">
    <property type="term" value="C:extracellular region"/>
    <property type="evidence" value="ECO:0007669"/>
    <property type="project" value="UniProtKB-SubCell"/>
</dbReference>
<evidence type="ECO:0000259" key="7">
    <source>
        <dbReference type="PROSITE" id="PS50035"/>
    </source>
</evidence>
<sequence length="533" mass="59910">MKQMTRAPKDDPAGSDHDGLDNNVDELTVLITAQEAYPALEQAVLDARHDISGCFRVFDLTTRLRSPAARQIGDTWFDLLLDALNRGVAIRLVVSDFDPVAAMELHRLAWRTQRQIAALRDVAPPDAQLSFRIALHDARCGLCARLAFYPMVRKKMREIVAIWSGMTVAQRLRLCMEVPRLHRQGRVDVDDQLWFPQQLAQLHPATHHQKLAVFDDEKVYIGGLDLNDRRYDTHDHARAPDQTWHDVQLIARGPVVAAAKAHLETFLDVVARKARPLPPVAGFVRTLSRRRQTAPFRLSPQNVVDEIERVHLQAIGQARHLIYLETQFLRHLPIARALARRARQVPDLRLIVVLPAAPEDVAFSDKPGLDSRFGEHQQLRAISCLRKAFGADRLVFASPVQPRKSTSDDRDALDDAPLIYVHSKVSIFDDVAAVVSSANLNGRSMRWDTEAGLHLTRKDHVAELRQRVMGVWLPQDAGPEFMDITTGFDHWKRLVGTNSALPPQHRRGFLVEYDSAAARAIATAVPGLPPEIV</sequence>
<dbReference type="Proteomes" id="UP000195273">
    <property type="component" value="Chromosome"/>
</dbReference>
<comment type="function">
    <text evidence="1">Could be a virulence factor.</text>
</comment>
<keyword evidence="9" id="KW-1185">Reference proteome</keyword>
<evidence type="ECO:0000256" key="3">
    <source>
        <dbReference type="ARBA" id="ARBA00018392"/>
    </source>
</evidence>
<dbReference type="AlphaFoldDB" id="A0A1Y0EFD4"/>
<proteinExistence type="predicted"/>